<evidence type="ECO:0000256" key="1">
    <source>
        <dbReference type="SAM" id="MobiDB-lite"/>
    </source>
</evidence>
<evidence type="ECO:0000313" key="3">
    <source>
        <dbReference type="Proteomes" id="UP001150062"/>
    </source>
</evidence>
<reference evidence="2" key="1">
    <citation type="submission" date="2022-08" db="EMBL/GenBank/DDBJ databases">
        <title>Novel sulfate-reducing endosymbionts in the free-living metamonad Anaeramoeba.</title>
        <authorList>
            <person name="Jerlstrom-Hultqvist J."/>
            <person name="Cepicka I."/>
            <person name="Gallot-Lavallee L."/>
            <person name="Salas-Leiva D."/>
            <person name="Curtis B.A."/>
            <person name="Zahonova K."/>
            <person name="Pipaliya S."/>
            <person name="Dacks J."/>
            <person name="Roger A.J."/>
        </authorList>
    </citation>
    <scope>NUCLEOTIDE SEQUENCE</scope>
    <source>
        <strain evidence="2">Schooner1</strain>
    </source>
</reference>
<dbReference type="Proteomes" id="UP001150062">
    <property type="component" value="Unassembled WGS sequence"/>
</dbReference>
<feature type="region of interest" description="Disordered" evidence="1">
    <location>
        <begin position="180"/>
        <end position="221"/>
    </location>
</feature>
<keyword evidence="3" id="KW-1185">Reference proteome</keyword>
<sequence length="221" mass="26318">MKSQLKVMIQDQKKKEKPNTDSDSSSSESVSEDASKKNSQTLKSTSVKKKSQSGNYTAYEQLDITKGNQYRTRVIYKILKTSHFLSFPSINKIQIICNVSYNWDFWKCITQEDIKNLYIGDALRRYKKRKKLTFKLFKREYGRMSTDEKDTILEEFAKYQILKTKFNFLEDYFTEQLNNRKAQLSQPRKRKKKIKSNKKKNKKTQKTKKQKKKSKKNSKKK</sequence>
<feature type="compositionally biased region" description="Basic residues" evidence="1">
    <location>
        <begin position="187"/>
        <end position="221"/>
    </location>
</feature>
<protein>
    <submittedName>
        <fullName evidence="2">Uncharacterized protein</fullName>
    </submittedName>
</protein>
<feature type="region of interest" description="Disordered" evidence="1">
    <location>
        <begin position="1"/>
        <end position="48"/>
    </location>
</feature>
<name>A0ABQ8YN62_9EUKA</name>
<comment type="caution">
    <text evidence="2">The sequence shown here is derived from an EMBL/GenBank/DDBJ whole genome shotgun (WGS) entry which is preliminary data.</text>
</comment>
<accession>A0ABQ8YN62</accession>
<gene>
    <name evidence="2" type="ORF">M0813_19683</name>
</gene>
<dbReference type="EMBL" id="JAOAOG010000140">
    <property type="protein sequence ID" value="KAJ6245924.1"/>
    <property type="molecule type" value="Genomic_DNA"/>
</dbReference>
<organism evidence="2 3">
    <name type="scientific">Anaeramoeba flamelloides</name>
    <dbReference type="NCBI Taxonomy" id="1746091"/>
    <lineage>
        <taxon>Eukaryota</taxon>
        <taxon>Metamonada</taxon>
        <taxon>Anaeramoebidae</taxon>
        <taxon>Anaeramoeba</taxon>
    </lineage>
</organism>
<evidence type="ECO:0000313" key="2">
    <source>
        <dbReference type="EMBL" id="KAJ6245924.1"/>
    </source>
</evidence>
<feature type="compositionally biased region" description="Basic and acidic residues" evidence="1">
    <location>
        <begin position="11"/>
        <end position="20"/>
    </location>
</feature>
<proteinExistence type="predicted"/>